<feature type="domain" description="YknX-like beta-barrel" evidence="6">
    <location>
        <begin position="476"/>
        <end position="547"/>
    </location>
</feature>
<accession>A0A1F7WH81</accession>
<dbReference type="STRING" id="1802424.A2480_03395"/>
<organism evidence="7 8">
    <name type="scientific">Candidatus Uhrbacteria bacterium RIFOXYC2_FULL_47_19</name>
    <dbReference type="NCBI Taxonomy" id="1802424"/>
    <lineage>
        <taxon>Bacteria</taxon>
        <taxon>Candidatus Uhriibacteriota</taxon>
    </lineage>
</organism>
<dbReference type="GO" id="GO:0030313">
    <property type="term" value="C:cell envelope"/>
    <property type="evidence" value="ECO:0007669"/>
    <property type="project" value="UniProtKB-SubCell"/>
</dbReference>
<evidence type="ECO:0000259" key="5">
    <source>
        <dbReference type="Pfam" id="PF25973"/>
    </source>
</evidence>
<feature type="compositionally biased region" description="Low complexity" evidence="4">
    <location>
        <begin position="634"/>
        <end position="646"/>
    </location>
</feature>
<evidence type="ECO:0000313" key="8">
    <source>
        <dbReference type="Proteomes" id="UP000176988"/>
    </source>
</evidence>
<dbReference type="InterPro" id="IPR058636">
    <property type="entry name" value="Beta-barrel_YknX"/>
</dbReference>
<dbReference type="Gene3D" id="1.10.287.470">
    <property type="entry name" value="Helix hairpin bin"/>
    <property type="match status" value="1"/>
</dbReference>
<evidence type="ECO:0000256" key="2">
    <source>
        <dbReference type="ARBA" id="ARBA00023054"/>
    </source>
</evidence>
<name>A0A1F7WH81_9BACT</name>
<feature type="compositionally biased region" description="Gly residues" evidence="4">
    <location>
        <begin position="649"/>
        <end position="666"/>
    </location>
</feature>
<evidence type="ECO:0000259" key="6">
    <source>
        <dbReference type="Pfam" id="PF25990"/>
    </source>
</evidence>
<evidence type="ECO:0000256" key="1">
    <source>
        <dbReference type="ARBA" id="ARBA00004196"/>
    </source>
</evidence>
<dbReference type="EMBL" id="MGFG01000008">
    <property type="protein sequence ID" value="OGM01415.1"/>
    <property type="molecule type" value="Genomic_DNA"/>
</dbReference>
<gene>
    <name evidence="7" type="ORF">A2480_03395</name>
</gene>
<dbReference type="Proteomes" id="UP000176988">
    <property type="component" value="Unassembled WGS sequence"/>
</dbReference>
<evidence type="ECO:0000256" key="3">
    <source>
        <dbReference type="SAM" id="Coils"/>
    </source>
</evidence>
<protein>
    <submittedName>
        <fullName evidence="7">Uncharacterized protein</fullName>
    </submittedName>
</protein>
<dbReference type="Gene3D" id="2.40.30.170">
    <property type="match status" value="1"/>
</dbReference>
<dbReference type="AlphaFoldDB" id="A0A1F7WH81"/>
<evidence type="ECO:0000256" key="4">
    <source>
        <dbReference type="SAM" id="MobiDB-lite"/>
    </source>
</evidence>
<dbReference type="Pfam" id="PF25990">
    <property type="entry name" value="Beta-barrel_YknX"/>
    <property type="match status" value="1"/>
</dbReference>
<keyword evidence="2 3" id="KW-0175">Coiled coil</keyword>
<dbReference type="Gene3D" id="6.20.50.140">
    <property type="match status" value="1"/>
</dbReference>
<feature type="coiled-coil region" evidence="3">
    <location>
        <begin position="356"/>
        <end position="409"/>
    </location>
</feature>
<dbReference type="Pfam" id="PF25973">
    <property type="entry name" value="BSH_CzcB"/>
    <property type="match status" value="1"/>
</dbReference>
<proteinExistence type="predicted"/>
<dbReference type="PANTHER" id="PTHR32347">
    <property type="entry name" value="EFFLUX SYSTEM COMPONENT YKNX-RELATED"/>
    <property type="match status" value="1"/>
</dbReference>
<dbReference type="InterPro" id="IPR050465">
    <property type="entry name" value="UPF0194_transport"/>
</dbReference>
<reference evidence="7 8" key="1">
    <citation type="journal article" date="2016" name="Nat. Commun.">
        <title>Thousands of microbial genomes shed light on interconnected biogeochemical processes in an aquifer system.</title>
        <authorList>
            <person name="Anantharaman K."/>
            <person name="Brown C.T."/>
            <person name="Hug L.A."/>
            <person name="Sharon I."/>
            <person name="Castelle C.J."/>
            <person name="Probst A.J."/>
            <person name="Thomas B.C."/>
            <person name="Singh A."/>
            <person name="Wilkins M.J."/>
            <person name="Karaoz U."/>
            <person name="Brodie E.L."/>
            <person name="Williams K.H."/>
            <person name="Hubbard S.S."/>
            <person name="Banfield J.F."/>
        </authorList>
    </citation>
    <scope>NUCLEOTIDE SEQUENCE [LARGE SCALE GENOMIC DNA]</scope>
</reference>
<comment type="caution">
    <text evidence="7">The sequence shown here is derived from an EMBL/GenBank/DDBJ whole genome shotgun (WGS) entry which is preliminary data.</text>
</comment>
<comment type="subcellular location">
    <subcellularLocation>
        <location evidence="1">Cell envelope</location>
    </subcellularLocation>
</comment>
<dbReference type="SUPFAM" id="SSF111369">
    <property type="entry name" value="HlyD-like secretion proteins"/>
    <property type="match status" value="1"/>
</dbReference>
<dbReference type="Gene3D" id="2.40.50.100">
    <property type="match status" value="1"/>
</dbReference>
<feature type="region of interest" description="Disordered" evidence="4">
    <location>
        <begin position="634"/>
        <end position="666"/>
    </location>
</feature>
<dbReference type="PANTHER" id="PTHR32347:SF23">
    <property type="entry name" value="BLL5650 PROTEIN"/>
    <property type="match status" value="1"/>
</dbReference>
<evidence type="ECO:0000313" key="7">
    <source>
        <dbReference type="EMBL" id="OGM01415.1"/>
    </source>
</evidence>
<feature type="domain" description="CzcB-like barrel-sandwich hybrid" evidence="5">
    <location>
        <begin position="69"/>
        <end position="466"/>
    </location>
</feature>
<sequence>MKRILHSVKRRKKSWTVGAVLVVGGGILVSQSMGGNAVETRYVLAAAERGTLMTSVTGSGQVQGEVEFDVSPESSGKVLRVDVQNGQHVNEGDVIAVLDSIDAAKTVRNARLNLANAQLSMQKLLDSVDSLTLLQAQNDLAQAERDLADLENGPNDRELQTAKDAITKAERGLAQAERGLVETRYDSEQALITASENGYNSVGEAFTDLSAAMSDLSDLVGTSASEFEYVGYYRLLVGPFFTEGLVDDYEDARDSYNIAWLAYRDLNHDSSIDDKIDLINQTLVAGKDIANTLIGARTLLNQIESVGYNSSAIADHIDDMITAILSNISKINSCVSSLQSTANNLRSTEVSAPNDIADAEFAVEEAESKLAETKIDLVDLTADPDPIDLAIARENVAEKKQKLADLEAGPDEIELNSQRLTLQDRQNSLNDALEAYANCTVRTPISGTVANLSVQVGQKSSGAAVTIIADQLLATISLNEIDVASVKVGNKATLTFDAIEDLTITGTVREVDPVGSVSSGVVNYGVLISFDTQDERVRSGMSVSVTVVTQVKQGALYVPSSAVKSQGDVSYIEVLDGVDESAGLSAQGVTLDTAPRQVQVDVGLSNDTNTELLSGIEEGGLVITRTVTDLSSAGSFTTTSQTTTPSLLGGIGGGAGQRGGGFVPRN</sequence>
<dbReference type="InterPro" id="IPR058647">
    <property type="entry name" value="BSH_CzcB-like"/>
</dbReference>
<feature type="coiled-coil region" evidence="3">
    <location>
        <begin position="107"/>
        <end position="179"/>
    </location>
</feature>